<dbReference type="OrthoDB" id="809632at2759"/>
<dbReference type="Pfam" id="PF00107">
    <property type="entry name" value="ADH_zinc_N"/>
    <property type="match status" value="1"/>
</dbReference>
<accession>A0A4Y7SSC4</accession>
<dbReference type="Gene3D" id="3.90.180.10">
    <property type="entry name" value="Medium-chain alcohol dehydrogenases, catalytic domain"/>
    <property type="match status" value="1"/>
</dbReference>
<dbReference type="SUPFAM" id="SSF50129">
    <property type="entry name" value="GroES-like"/>
    <property type="match status" value="1"/>
</dbReference>
<comment type="caution">
    <text evidence="3">The sequence shown here is derived from an EMBL/GenBank/DDBJ whole genome shotgun (WGS) entry which is preliminary data.</text>
</comment>
<dbReference type="InterPro" id="IPR020843">
    <property type="entry name" value="ER"/>
</dbReference>
<dbReference type="Proteomes" id="UP000298030">
    <property type="component" value="Unassembled WGS sequence"/>
</dbReference>
<proteinExistence type="predicted"/>
<reference evidence="3 4" key="1">
    <citation type="journal article" date="2019" name="Nat. Ecol. Evol.">
        <title>Megaphylogeny resolves global patterns of mushroom evolution.</title>
        <authorList>
            <person name="Varga T."/>
            <person name="Krizsan K."/>
            <person name="Foldi C."/>
            <person name="Dima B."/>
            <person name="Sanchez-Garcia M."/>
            <person name="Sanchez-Ramirez S."/>
            <person name="Szollosi G.J."/>
            <person name="Szarkandi J.G."/>
            <person name="Papp V."/>
            <person name="Albert L."/>
            <person name="Andreopoulos W."/>
            <person name="Angelini C."/>
            <person name="Antonin V."/>
            <person name="Barry K.W."/>
            <person name="Bougher N.L."/>
            <person name="Buchanan P."/>
            <person name="Buyck B."/>
            <person name="Bense V."/>
            <person name="Catcheside P."/>
            <person name="Chovatia M."/>
            <person name="Cooper J."/>
            <person name="Damon W."/>
            <person name="Desjardin D."/>
            <person name="Finy P."/>
            <person name="Geml J."/>
            <person name="Haridas S."/>
            <person name="Hughes K."/>
            <person name="Justo A."/>
            <person name="Karasinski D."/>
            <person name="Kautmanova I."/>
            <person name="Kiss B."/>
            <person name="Kocsube S."/>
            <person name="Kotiranta H."/>
            <person name="LaButti K.M."/>
            <person name="Lechner B.E."/>
            <person name="Liimatainen K."/>
            <person name="Lipzen A."/>
            <person name="Lukacs Z."/>
            <person name="Mihaltcheva S."/>
            <person name="Morgado L.N."/>
            <person name="Niskanen T."/>
            <person name="Noordeloos M.E."/>
            <person name="Ohm R.A."/>
            <person name="Ortiz-Santana B."/>
            <person name="Ovrebo C."/>
            <person name="Racz N."/>
            <person name="Riley R."/>
            <person name="Savchenko A."/>
            <person name="Shiryaev A."/>
            <person name="Soop K."/>
            <person name="Spirin V."/>
            <person name="Szebenyi C."/>
            <person name="Tomsovsky M."/>
            <person name="Tulloss R.E."/>
            <person name="Uehling J."/>
            <person name="Grigoriev I.V."/>
            <person name="Vagvolgyi C."/>
            <person name="Papp T."/>
            <person name="Martin F.M."/>
            <person name="Miettinen O."/>
            <person name="Hibbett D.S."/>
            <person name="Nagy L.G."/>
        </authorList>
    </citation>
    <scope>NUCLEOTIDE SEQUENCE [LARGE SCALE GENOMIC DNA]</scope>
    <source>
        <strain evidence="3 4">FP101781</strain>
    </source>
</reference>
<dbReference type="Pfam" id="PF16884">
    <property type="entry name" value="ADH_N_2"/>
    <property type="match status" value="1"/>
</dbReference>
<evidence type="ECO:0000313" key="4">
    <source>
        <dbReference type="Proteomes" id="UP000298030"/>
    </source>
</evidence>
<evidence type="ECO:0000313" key="3">
    <source>
        <dbReference type="EMBL" id="TEB24770.1"/>
    </source>
</evidence>
<dbReference type="CDD" id="cd05288">
    <property type="entry name" value="PGDH"/>
    <property type="match status" value="1"/>
</dbReference>
<dbReference type="InterPro" id="IPR011032">
    <property type="entry name" value="GroES-like_sf"/>
</dbReference>
<dbReference type="PANTHER" id="PTHR43205">
    <property type="entry name" value="PROSTAGLANDIN REDUCTASE"/>
    <property type="match status" value="1"/>
</dbReference>
<name>A0A4Y7SSC4_COPMI</name>
<dbReference type="InterPro" id="IPR041694">
    <property type="entry name" value="ADH_N_2"/>
</dbReference>
<dbReference type="InterPro" id="IPR045010">
    <property type="entry name" value="MDR_fam"/>
</dbReference>
<dbReference type="EMBL" id="QPFP01000063">
    <property type="protein sequence ID" value="TEB24770.1"/>
    <property type="molecule type" value="Genomic_DNA"/>
</dbReference>
<dbReference type="FunFam" id="3.40.50.720:FF:000121">
    <property type="entry name" value="Prostaglandin reductase 2"/>
    <property type="match status" value="1"/>
</dbReference>
<dbReference type="AlphaFoldDB" id="A0A4Y7SSC4"/>
<evidence type="ECO:0000259" key="2">
    <source>
        <dbReference type="SMART" id="SM00829"/>
    </source>
</evidence>
<dbReference type="Gene3D" id="3.40.50.720">
    <property type="entry name" value="NAD(P)-binding Rossmann-like Domain"/>
    <property type="match status" value="1"/>
</dbReference>
<dbReference type="STRING" id="71717.A0A4Y7SSC4"/>
<keyword evidence="4" id="KW-1185">Reference proteome</keyword>
<sequence length="337" mass="36308">MVLVTNARLTFNSIPDGHLKPGDLVHDTSNKIDPDTVPLNGGILLKLIVLSPDPFMRTLMNSDGEPPYDLGEPINGFAVAFVVRSEVSTIKPGTHIHTFLPYQNYVVFPNADLLASLPNEAGIPWTAYVGAAGMPGQTAYMGWKEYAKAKKGDVAFMSGAAGPVGSFVVQLAKRDGVKVIASAGSDSKLKFLKELGADVVFNYKTTSLSEVLKKEGPIDIFWDNVGGETLDAALYAANLGARFIECGMIGGYNTGNVGVKNLYHLVTKSISMHGFIVTTLWPKYLEDFYKEVPKLIADGEIKHSEVVYKGFQGVEKALEDMFNGVNAGKLVAVLGDD</sequence>
<dbReference type="SMART" id="SM00829">
    <property type="entry name" value="PKS_ER"/>
    <property type="match status" value="1"/>
</dbReference>
<organism evidence="3 4">
    <name type="scientific">Coprinellus micaceus</name>
    <name type="common">Glistening ink-cap mushroom</name>
    <name type="synonym">Coprinus micaceus</name>
    <dbReference type="NCBI Taxonomy" id="71717"/>
    <lineage>
        <taxon>Eukaryota</taxon>
        <taxon>Fungi</taxon>
        <taxon>Dikarya</taxon>
        <taxon>Basidiomycota</taxon>
        <taxon>Agaricomycotina</taxon>
        <taxon>Agaricomycetes</taxon>
        <taxon>Agaricomycetidae</taxon>
        <taxon>Agaricales</taxon>
        <taxon>Agaricineae</taxon>
        <taxon>Psathyrellaceae</taxon>
        <taxon>Coprinellus</taxon>
    </lineage>
</organism>
<protein>
    <submittedName>
        <fullName evidence="3">NAD(P)-binding protein</fullName>
    </submittedName>
</protein>
<dbReference type="PANTHER" id="PTHR43205:SF7">
    <property type="entry name" value="PROSTAGLANDIN REDUCTASE 1"/>
    <property type="match status" value="1"/>
</dbReference>
<dbReference type="SUPFAM" id="SSF51735">
    <property type="entry name" value="NAD(P)-binding Rossmann-fold domains"/>
    <property type="match status" value="1"/>
</dbReference>
<gene>
    <name evidence="3" type="ORF">FA13DRAFT_1638300</name>
</gene>
<dbReference type="GO" id="GO:0016628">
    <property type="term" value="F:oxidoreductase activity, acting on the CH-CH group of donors, NAD or NADP as acceptor"/>
    <property type="evidence" value="ECO:0007669"/>
    <property type="project" value="InterPro"/>
</dbReference>
<dbReference type="InterPro" id="IPR013149">
    <property type="entry name" value="ADH-like_C"/>
</dbReference>
<evidence type="ECO:0000256" key="1">
    <source>
        <dbReference type="ARBA" id="ARBA00023002"/>
    </source>
</evidence>
<keyword evidence="1" id="KW-0560">Oxidoreductase</keyword>
<feature type="domain" description="Enoyl reductase (ER)" evidence="2">
    <location>
        <begin position="42"/>
        <end position="332"/>
    </location>
</feature>
<dbReference type="InterPro" id="IPR036291">
    <property type="entry name" value="NAD(P)-bd_dom_sf"/>
</dbReference>